<evidence type="ECO:0000313" key="2">
    <source>
        <dbReference type="Proteomes" id="UP000814140"/>
    </source>
</evidence>
<reference evidence="1" key="2">
    <citation type="journal article" date="2022" name="New Phytol.">
        <title>Evolutionary transition to the ectomycorrhizal habit in the genomes of a hyperdiverse lineage of mushroom-forming fungi.</title>
        <authorList>
            <person name="Looney B."/>
            <person name="Miyauchi S."/>
            <person name="Morin E."/>
            <person name="Drula E."/>
            <person name="Courty P.E."/>
            <person name="Kohler A."/>
            <person name="Kuo A."/>
            <person name="LaButti K."/>
            <person name="Pangilinan J."/>
            <person name="Lipzen A."/>
            <person name="Riley R."/>
            <person name="Andreopoulos W."/>
            <person name="He G."/>
            <person name="Johnson J."/>
            <person name="Nolan M."/>
            <person name="Tritt A."/>
            <person name="Barry K.W."/>
            <person name="Grigoriev I.V."/>
            <person name="Nagy L.G."/>
            <person name="Hibbett D."/>
            <person name="Henrissat B."/>
            <person name="Matheny P.B."/>
            <person name="Labbe J."/>
            <person name="Martin F.M."/>
        </authorList>
    </citation>
    <scope>NUCLEOTIDE SEQUENCE</scope>
    <source>
        <strain evidence="1">HHB10654</strain>
    </source>
</reference>
<comment type="caution">
    <text evidence="1">The sequence shown here is derived from an EMBL/GenBank/DDBJ whole genome shotgun (WGS) entry which is preliminary data.</text>
</comment>
<sequence length="128" mass="14620">MSLDVPRAPVTVTMIRMLSLPNEILLRILENLEYKDVLTCRETCRTMDSMITTFVPLQYTIELAACGMLDGEGGPHTLDVHERLKLLKLYDEAWRKLHWTEYSDLNHLVGRIPPPQRCWDSAGAPLGL</sequence>
<reference evidence="1" key="1">
    <citation type="submission" date="2021-03" db="EMBL/GenBank/DDBJ databases">
        <authorList>
            <consortium name="DOE Joint Genome Institute"/>
            <person name="Ahrendt S."/>
            <person name="Looney B.P."/>
            <person name="Miyauchi S."/>
            <person name="Morin E."/>
            <person name="Drula E."/>
            <person name="Courty P.E."/>
            <person name="Chicoki N."/>
            <person name="Fauchery L."/>
            <person name="Kohler A."/>
            <person name="Kuo A."/>
            <person name="Labutti K."/>
            <person name="Pangilinan J."/>
            <person name="Lipzen A."/>
            <person name="Riley R."/>
            <person name="Andreopoulos W."/>
            <person name="He G."/>
            <person name="Johnson J."/>
            <person name="Barry K.W."/>
            <person name="Grigoriev I.V."/>
            <person name="Nagy L."/>
            <person name="Hibbett D."/>
            <person name="Henrissat B."/>
            <person name="Matheny P.B."/>
            <person name="Labbe J."/>
            <person name="Martin F."/>
        </authorList>
    </citation>
    <scope>NUCLEOTIDE SEQUENCE</scope>
    <source>
        <strain evidence="1">HHB10654</strain>
    </source>
</reference>
<name>A0ACB8SJ86_9AGAM</name>
<dbReference type="EMBL" id="MU277279">
    <property type="protein sequence ID" value="KAI0055776.1"/>
    <property type="molecule type" value="Genomic_DNA"/>
</dbReference>
<protein>
    <submittedName>
        <fullName evidence="1">Uncharacterized protein</fullName>
    </submittedName>
</protein>
<keyword evidence="2" id="KW-1185">Reference proteome</keyword>
<dbReference type="Proteomes" id="UP000814140">
    <property type="component" value="Unassembled WGS sequence"/>
</dbReference>
<gene>
    <name evidence="1" type="ORF">BV25DRAFT_1722855</name>
</gene>
<organism evidence="1 2">
    <name type="scientific">Artomyces pyxidatus</name>
    <dbReference type="NCBI Taxonomy" id="48021"/>
    <lineage>
        <taxon>Eukaryota</taxon>
        <taxon>Fungi</taxon>
        <taxon>Dikarya</taxon>
        <taxon>Basidiomycota</taxon>
        <taxon>Agaricomycotina</taxon>
        <taxon>Agaricomycetes</taxon>
        <taxon>Russulales</taxon>
        <taxon>Auriscalpiaceae</taxon>
        <taxon>Artomyces</taxon>
    </lineage>
</organism>
<evidence type="ECO:0000313" key="1">
    <source>
        <dbReference type="EMBL" id="KAI0055776.1"/>
    </source>
</evidence>
<proteinExistence type="predicted"/>
<accession>A0ACB8SJ86</accession>